<dbReference type="EMBL" id="JALJOU010000011">
    <property type="protein sequence ID" value="KAK9840958.1"/>
    <property type="molecule type" value="Genomic_DNA"/>
</dbReference>
<keyword evidence="3" id="KW-0547">Nucleotide-binding</keyword>
<feature type="domain" description="ParB-like N-terminal" evidence="9">
    <location>
        <begin position="73"/>
        <end position="155"/>
    </location>
</feature>
<sequence>MRTCLHLQAWTAGQSHCRAASRRTHPPALYGVGRHSNNGVTAHPSKAEVAAQKYGWPLVPPPVNILKANRLVKELPVDQIRRPLSRTRTNNEEKVRDLMESIQEVGLQEPIDVLEVEGKYYGFSGCHRYEAHQRLGKPTISDWTKPTKQAPESTTAV</sequence>
<dbReference type="PANTHER" id="PTHR21348:SF2">
    <property type="entry name" value="SULFIREDOXIN-1"/>
    <property type="match status" value="1"/>
</dbReference>
<dbReference type="InterPro" id="IPR036086">
    <property type="entry name" value="ParB/Sulfiredoxin_sf"/>
</dbReference>
<dbReference type="Gene3D" id="3.90.1530.10">
    <property type="entry name" value="Conserved hypothetical protein from pyrococcus furiosus pfu- 392566-001, ParB domain"/>
    <property type="match status" value="1"/>
</dbReference>
<evidence type="ECO:0000256" key="5">
    <source>
        <dbReference type="ARBA" id="ARBA00022862"/>
    </source>
</evidence>
<comment type="catalytic activity">
    <reaction evidence="8">
        <text>S-hydroxy-S-oxy-L-cysteinyl-[peroxiredoxin] + [protein]-dithiol + ATP = S-hydroxy-L-cysteinyl-[peroxiredoxin] + [protein]-disulfide + ADP + phosphate</text>
        <dbReference type="Rhea" id="RHEA:17545"/>
        <dbReference type="Rhea" id="RHEA-COMP:10593"/>
        <dbReference type="Rhea" id="RHEA-COMP:10594"/>
        <dbReference type="Rhea" id="RHEA-COMP:13681"/>
        <dbReference type="Rhea" id="RHEA-COMP:17976"/>
        <dbReference type="ChEBI" id="CHEBI:29950"/>
        <dbReference type="ChEBI" id="CHEBI:30616"/>
        <dbReference type="ChEBI" id="CHEBI:43474"/>
        <dbReference type="ChEBI" id="CHEBI:50058"/>
        <dbReference type="ChEBI" id="CHEBI:61973"/>
        <dbReference type="ChEBI" id="CHEBI:61974"/>
        <dbReference type="ChEBI" id="CHEBI:456216"/>
        <dbReference type="EC" id="1.8.98.2"/>
    </reaction>
</comment>
<organism evidence="10 11">
    <name type="scientific">Elliptochloris bilobata</name>
    <dbReference type="NCBI Taxonomy" id="381761"/>
    <lineage>
        <taxon>Eukaryota</taxon>
        <taxon>Viridiplantae</taxon>
        <taxon>Chlorophyta</taxon>
        <taxon>core chlorophytes</taxon>
        <taxon>Trebouxiophyceae</taxon>
        <taxon>Trebouxiophyceae incertae sedis</taxon>
        <taxon>Elliptochloris clade</taxon>
        <taxon>Elliptochloris</taxon>
    </lineage>
</organism>
<keyword evidence="7" id="KW-1015">Disulfide bond</keyword>
<keyword evidence="4" id="KW-0067">ATP-binding</keyword>
<dbReference type="GO" id="GO:0032542">
    <property type="term" value="F:sulfiredoxin activity"/>
    <property type="evidence" value="ECO:0007669"/>
    <property type="project" value="UniProtKB-EC"/>
</dbReference>
<dbReference type="AlphaFoldDB" id="A0AAW1S5J3"/>
<evidence type="ECO:0000256" key="1">
    <source>
        <dbReference type="ARBA" id="ARBA00009609"/>
    </source>
</evidence>
<dbReference type="InterPro" id="IPR016692">
    <property type="entry name" value="Sulfiredoxin"/>
</dbReference>
<evidence type="ECO:0000256" key="7">
    <source>
        <dbReference type="ARBA" id="ARBA00023157"/>
    </source>
</evidence>
<dbReference type="EC" id="1.8.98.2" evidence="2"/>
<proteinExistence type="inferred from homology"/>
<dbReference type="Pfam" id="PF02195">
    <property type="entry name" value="ParB_N"/>
    <property type="match status" value="1"/>
</dbReference>
<evidence type="ECO:0000256" key="6">
    <source>
        <dbReference type="ARBA" id="ARBA00023002"/>
    </source>
</evidence>
<dbReference type="SMART" id="SM00470">
    <property type="entry name" value="ParB"/>
    <property type="match status" value="1"/>
</dbReference>
<evidence type="ECO:0000313" key="10">
    <source>
        <dbReference type="EMBL" id="KAK9840958.1"/>
    </source>
</evidence>
<accession>A0AAW1S5J3</accession>
<evidence type="ECO:0000313" key="11">
    <source>
        <dbReference type="Proteomes" id="UP001445335"/>
    </source>
</evidence>
<comment type="similarity">
    <text evidence="1">Belongs to the sulfiredoxin family.</text>
</comment>
<evidence type="ECO:0000256" key="2">
    <source>
        <dbReference type="ARBA" id="ARBA00013055"/>
    </source>
</evidence>
<evidence type="ECO:0000259" key="9">
    <source>
        <dbReference type="SMART" id="SM00470"/>
    </source>
</evidence>
<dbReference type="CDD" id="cd16395">
    <property type="entry name" value="Srx"/>
    <property type="match status" value="1"/>
</dbReference>
<dbReference type="InterPro" id="IPR003115">
    <property type="entry name" value="ParB_N"/>
</dbReference>
<name>A0AAW1S5J3_9CHLO</name>
<keyword evidence="11" id="KW-1185">Reference proteome</keyword>
<dbReference type="PANTHER" id="PTHR21348">
    <property type="match status" value="1"/>
</dbReference>
<dbReference type="GO" id="GO:0005524">
    <property type="term" value="F:ATP binding"/>
    <property type="evidence" value="ECO:0007669"/>
    <property type="project" value="UniProtKB-KW"/>
</dbReference>
<comment type="caution">
    <text evidence="10">The sequence shown here is derived from an EMBL/GenBank/DDBJ whole genome shotgun (WGS) entry which is preliminary data.</text>
</comment>
<dbReference type="SUPFAM" id="SSF110849">
    <property type="entry name" value="ParB/Sulfiredoxin"/>
    <property type="match status" value="1"/>
</dbReference>
<gene>
    <name evidence="10" type="ORF">WJX81_002601</name>
</gene>
<dbReference type="GO" id="GO:0005737">
    <property type="term" value="C:cytoplasm"/>
    <property type="evidence" value="ECO:0007669"/>
    <property type="project" value="TreeGrafter"/>
</dbReference>
<dbReference type="Proteomes" id="UP001445335">
    <property type="component" value="Unassembled WGS sequence"/>
</dbReference>
<evidence type="ECO:0000256" key="3">
    <source>
        <dbReference type="ARBA" id="ARBA00022741"/>
    </source>
</evidence>
<reference evidence="10 11" key="1">
    <citation type="journal article" date="2024" name="Nat. Commun.">
        <title>Phylogenomics reveals the evolutionary origins of lichenization in chlorophyte algae.</title>
        <authorList>
            <person name="Puginier C."/>
            <person name="Libourel C."/>
            <person name="Otte J."/>
            <person name="Skaloud P."/>
            <person name="Haon M."/>
            <person name="Grisel S."/>
            <person name="Petersen M."/>
            <person name="Berrin J.G."/>
            <person name="Delaux P.M."/>
            <person name="Dal Grande F."/>
            <person name="Keller J."/>
        </authorList>
    </citation>
    <scope>NUCLEOTIDE SEQUENCE [LARGE SCALE GENOMIC DNA]</scope>
    <source>
        <strain evidence="10 11">SAG 245.80</strain>
    </source>
</reference>
<evidence type="ECO:0000256" key="4">
    <source>
        <dbReference type="ARBA" id="ARBA00022840"/>
    </source>
</evidence>
<keyword evidence="5" id="KW-0049">Antioxidant</keyword>
<dbReference type="GO" id="GO:0034599">
    <property type="term" value="P:cellular response to oxidative stress"/>
    <property type="evidence" value="ECO:0007669"/>
    <property type="project" value="TreeGrafter"/>
</dbReference>
<evidence type="ECO:0000256" key="8">
    <source>
        <dbReference type="ARBA" id="ARBA00047514"/>
    </source>
</evidence>
<protein>
    <recommendedName>
        <fullName evidence="2">sulfiredoxin</fullName>
        <ecNumber evidence="2">1.8.98.2</ecNumber>
    </recommendedName>
</protein>
<keyword evidence="6" id="KW-0560">Oxidoreductase</keyword>